<comment type="caution">
    <text evidence="3">The sequence shown here is derived from an EMBL/GenBank/DDBJ whole genome shotgun (WGS) entry which is preliminary data.</text>
</comment>
<gene>
    <name evidence="3" type="ORF">AWW70_24880</name>
</gene>
<accession>A0A125PKN4</accession>
<keyword evidence="1" id="KW-0175">Coiled coil</keyword>
<proteinExistence type="predicted"/>
<dbReference type="EMBL" id="LRPH01000089">
    <property type="protein sequence ID" value="KWU55319.1"/>
    <property type="molecule type" value="Genomic_DNA"/>
</dbReference>
<dbReference type="Proteomes" id="UP000065797">
    <property type="component" value="Unassembled WGS sequence"/>
</dbReference>
<feature type="domain" description="DUF3967" evidence="2">
    <location>
        <begin position="184"/>
        <end position="218"/>
    </location>
</feature>
<name>A0A125PKN4_BACMY</name>
<organism evidence="3 4">
    <name type="scientific">Bacillus mycoides</name>
    <dbReference type="NCBI Taxonomy" id="1405"/>
    <lineage>
        <taxon>Bacteria</taxon>
        <taxon>Bacillati</taxon>
        <taxon>Bacillota</taxon>
        <taxon>Bacilli</taxon>
        <taxon>Bacillales</taxon>
        <taxon>Bacillaceae</taxon>
        <taxon>Bacillus</taxon>
        <taxon>Bacillus cereus group</taxon>
    </lineage>
</organism>
<protein>
    <recommendedName>
        <fullName evidence="2">DUF3967 domain-containing protein</fullName>
    </recommendedName>
</protein>
<evidence type="ECO:0000313" key="3">
    <source>
        <dbReference type="EMBL" id="KWU55319.1"/>
    </source>
</evidence>
<dbReference type="Gene3D" id="1.10.1660.10">
    <property type="match status" value="1"/>
</dbReference>
<evidence type="ECO:0000259" key="2">
    <source>
        <dbReference type="Pfam" id="PF13152"/>
    </source>
</evidence>
<evidence type="ECO:0000313" key="4">
    <source>
        <dbReference type="Proteomes" id="UP000065797"/>
    </source>
</evidence>
<feature type="coiled-coil region" evidence="1">
    <location>
        <begin position="126"/>
        <end position="171"/>
    </location>
</feature>
<reference evidence="3 4" key="1">
    <citation type="submission" date="2016-01" db="EMBL/GenBank/DDBJ databases">
        <authorList>
            <person name="McClelland M."/>
            <person name="Jain A."/>
            <person name="Saraogi P."/>
            <person name="Mendelson R."/>
            <person name="Westerman R."/>
            <person name="SanMiguel P."/>
            <person name="Csonka L."/>
        </authorList>
    </citation>
    <scope>NUCLEOTIDE SEQUENCE [LARGE SCALE GENOMIC DNA]</scope>
    <source>
        <strain evidence="3 4">PE8-15</strain>
    </source>
</reference>
<sequence>MSDGTRNGIQSEPLPAFLTKEVAETLSISESYLRKWCLELEKHEYTFIKVRDPKSNREYRTFTSKDIKALKQFQTLMKDAGYNKVDAAKTVAININNENWNTSGTSHDPMDSPPLLITRDKEILERENNTNLLRELLREEREEREEITKELQSMREELLQTQEEFQTLKDDIQIYQKYHEQLLQERDEQLLHNIQSIQETKQLVAPTIENKQHWWKFWK</sequence>
<evidence type="ECO:0000256" key="1">
    <source>
        <dbReference type="SAM" id="Coils"/>
    </source>
</evidence>
<dbReference type="Pfam" id="PF13152">
    <property type="entry name" value="DUF3967"/>
    <property type="match status" value="1"/>
</dbReference>
<dbReference type="AlphaFoldDB" id="A0A125PKN4"/>
<dbReference type="RefSeq" id="WP_060751670.1">
    <property type="nucleotide sequence ID" value="NZ_LRPH01000089.1"/>
</dbReference>
<dbReference type="InterPro" id="IPR025052">
    <property type="entry name" value="DUF3967"/>
</dbReference>